<organism evidence="5 6">
    <name type="scientific">Cavenderia fasciculata</name>
    <name type="common">Slime mold</name>
    <name type="synonym">Dictyostelium fasciculatum</name>
    <dbReference type="NCBI Taxonomy" id="261658"/>
    <lineage>
        <taxon>Eukaryota</taxon>
        <taxon>Amoebozoa</taxon>
        <taxon>Evosea</taxon>
        <taxon>Eumycetozoa</taxon>
        <taxon>Dictyostelia</taxon>
        <taxon>Acytosteliales</taxon>
        <taxon>Cavenderiaceae</taxon>
        <taxon>Cavenderia</taxon>
    </lineage>
</organism>
<feature type="chain" id="PRO_5003320676" evidence="3">
    <location>
        <begin position="27"/>
        <end position="187"/>
    </location>
</feature>
<keyword evidence="3" id="KW-0732">Signal</keyword>
<evidence type="ECO:0000259" key="4">
    <source>
        <dbReference type="Pfam" id="PF04389"/>
    </source>
</evidence>
<keyword evidence="1" id="KW-0808">Transferase</keyword>
<proteinExistence type="predicted"/>
<feature type="domain" description="Peptidase M28" evidence="4">
    <location>
        <begin position="124"/>
        <end position="171"/>
    </location>
</feature>
<name>F4Q7L6_CACFS</name>
<feature type="signal peptide" evidence="3">
    <location>
        <begin position="1"/>
        <end position="26"/>
    </location>
</feature>
<dbReference type="GO" id="GO:0008270">
    <property type="term" value="F:zinc ion binding"/>
    <property type="evidence" value="ECO:0007669"/>
    <property type="project" value="TreeGrafter"/>
</dbReference>
<dbReference type="SUPFAM" id="SSF53187">
    <property type="entry name" value="Zn-dependent exopeptidases"/>
    <property type="match status" value="1"/>
</dbReference>
<dbReference type="Pfam" id="PF04389">
    <property type="entry name" value="Peptidase_M28"/>
    <property type="match status" value="1"/>
</dbReference>
<dbReference type="PANTHER" id="PTHR12283">
    <property type="entry name" value="GLUTAMINYL-PEPTIDE CYCLOTRANSFERASE"/>
    <property type="match status" value="1"/>
</dbReference>
<dbReference type="OrthoDB" id="3907302at2759"/>
<dbReference type="PANTHER" id="PTHR12283:SF6">
    <property type="entry name" value="GLUTAMINYL-PEPTIDE CYCLOTRANSFERASE-RELATED"/>
    <property type="match status" value="1"/>
</dbReference>
<dbReference type="AlphaFoldDB" id="F4Q7L6"/>
<dbReference type="EMBL" id="GL883024">
    <property type="protein sequence ID" value="EGG16398.1"/>
    <property type="molecule type" value="Genomic_DNA"/>
</dbReference>
<dbReference type="InterPro" id="IPR040234">
    <property type="entry name" value="QC/QCL"/>
</dbReference>
<dbReference type="Proteomes" id="UP000007797">
    <property type="component" value="Unassembled WGS sequence"/>
</dbReference>
<evidence type="ECO:0000256" key="2">
    <source>
        <dbReference type="ARBA" id="ARBA00023315"/>
    </source>
</evidence>
<evidence type="ECO:0000256" key="1">
    <source>
        <dbReference type="ARBA" id="ARBA00022679"/>
    </source>
</evidence>
<evidence type="ECO:0000313" key="5">
    <source>
        <dbReference type="EMBL" id="EGG16398.1"/>
    </source>
</evidence>
<reference evidence="6" key="1">
    <citation type="journal article" date="2011" name="Genome Res.">
        <title>Phylogeny-wide analysis of social amoeba genomes highlights ancient origins for complex intercellular communication.</title>
        <authorList>
            <person name="Heidel A.J."/>
            <person name="Lawal H.M."/>
            <person name="Felder M."/>
            <person name="Schilde C."/>
            <person name="Helps N.R."/>
            <person name="Tunggal B."/>
            <person name="Rivero F."/>
            <person name="John U."/>
            <person name="Schleicher M."/>
            <person name="Eichinger L."/>
            <person name="Platzer M."/>
            <person name="Noegel A.A."/>
            <person name="Schaap P."/>
            <person name="Gloeckner G."/>
        </authorList>
    </citation>
    <scope>NUCLEOTIDE SEQUENCE [LARGE SCALE GENOMIC DNA]</scope>
    <source>
        <strain evidence="6">SH3</strain>
    </source>
</reference>
<accession>F4Q7L6</accession>
<keyword evidence="2" id="KW-0012">Acyltransferase</keyword>
<gene>
    <name evidence="5" type="primary">qpct</name>
    <name evidence="5" type="ORF">DFA_09432</name>
</gene>
<dbReference type="RefSeq" id="XP_004354782.1">
    <property type="nucleotide sequence ID" value="XM_004354730.1"/>
</dbReference>
<dbReference type="GeneID" id="14868203"/>
<dbReference type="Gene3D" id="3.40.630.10">
    <property type="entry name" value="Zn peptidases"/>
    <property type="match status" value="1"/>
</dbReference>
<dbReference type="KEGG" id="dfa:DFA_09432"/>
<sequence length="187" mass="21193">MIQSRYSITLIIFIITIVLSSSRVASKTLTSEDVIKFNVAKFSTIKNALVDTDRMIDEIYGHLKHLLVERVSDTPSHAKVARYIASQFESNSNWKVEYDIFNDTTPHGTKKFTNIIVTSTHPLNDDNAQTIVLAAHYDSKYFKDFKFIGAVDSAVPCAMIIELAQLMQESNLLIDSNSMSKRRKKKN</sequence>
<dbReference type="GO" id="GO:0016603">
    <property type="term" value="F:glutaminyl-peptide cyclotransferase activity"/>
    <property type="evidence" value="ECO:0007669"/>
    <property type="project" value="TreeGrafter"/>
</dbReference>
<evidence type="ECO:0000313" key="6">
    <source>
        <dbReference type="Proteomes" id="UP000007797"/>
    </source>
</evidence>
<dbReference type="InterPro" id="IPR007484">
    <property type="entry name" value="Peptidase_M28"/>
</dbReference>
<keyword evidence="6" id="KW-1185">Reference proteome</keyword>
<protein>
    <submittedName>
        <fullName evidence="5">Peptidase M28E domain containing-protein</fullName>
    </submittedName>
</protein>
<evidence type="ECO:0000256" key="3">
    <source>
        <dbReference type="SAM" id="SignalP"/>
    </source>
</evidence>